<protein>
    <recommendedName>
        <fullName evidence="5">EF-hand domain-containing protein</fullName>
    </recommendedName>
</protein>
<keyword evidence="4" id="KW-1133">Transmembrane helix</keyword>
<keyword evidence="1" id="KW-0479">Metal-binding</keyword>
<name>A0A8J2PL27_9HEXA</name>
<reference evidence="6" key="1">
    <citation type="submission" date="2021-06" db="EMBL/GenBank/DDBJ databases">
        <authorList>
            <person name="Hodson N. C."/>
            <person name="Mongue J. A."/>
            <person name="Jaron S. K."/>
        </authorList>
    </citation>
    <scope>NUCLEOTIDE SEQUENCE</scope>
</reference>
<evidence type="ECO:0000256" key="2">
    <source>
        <dbReference type="ARBA" id="ARBA00022737"/>
    </source>
</evidence>
<gene>
    <name evidence="6" type="ORF">AFUS01_LOCUS28174</name>
</gene>
<evidence type="ECO:0000259" key="5">
    <source>
        <dbReference type="PROSITE" id="PS50222"/>
    </source>
</evidence>
<proteinExistence type="predicted"/>
<evidence type="ECO:0000313" key="7">
    <source>
        <dbReference type="Proteomes" id="UP000708208"/>
    </source>
</evidence>
<comment type="caution">
    <text evidence="6">The sequence shown here is derived from an EMBL/GenBank/DDBJ whole genome shotgun (WGS) entry which is preliminary data.</text>
</comment>
<keyword evidence="4" id="KW-0812">Transmembrane</keyword>
<feature type="transmembrane region" description="Helical" evidence="4">
    <location>
        <begin position="427"/>
        <end position="455"/>
    </location>
</feature>
<keyword evidence="2" id="KW-0677">Repeat</keyword>
<dbReference type="AlphaFoldDB" id="A0A8J2PL27"/>
<feature type="domain" description="EF-hand" evidence="5">
    <location>
        <begin position="248"/>
        <end position="283"/>
    </location>
</feature>
<dbReference type="PANTHER" id="PTHR23055:SF60">
    <property type="entry name" value="CALAXIN"/>
    <property type="match status" value="1"/>
</dbReference>
<dbReference type="InterPro" id="IPR028846">
    <property type="entry name" value="Recoverin"/>
</dbReference>
<dbReference type="InterPro" id="IPR018247">
    <property type="entry name" value="EF_Hand_1_Ca_BS"/>
</dbReference>
<dbReference type="SMART" id="SM00054">
    <property type="entry name" value="EFh"/>
    <property type="match status" value="3"/>
</dbReference>
<sequence>MGSQIKLQNKDSHLSARPTLSLVFSKFAVHKEFDEMAEAKYQEVQSHSRASYQQAHRYSHRRSSLGGRRESQNRHLIIDATQPDYINALHSRVALGRKGVDEQVSDLSLFGVKKDVPIYTVSAQTPVPESKVRRTRHHPKIKGMTRKEEEAYVQTLPQFQRFEYMTKKLHFNIQEIHNLHKMFNVITDVPPRQGYMNRSLFTDFCRTSFDITDDIMLDQMFHYFDADGEGFISFSEWVQILSIFLRGTFEEQIKYCFNIYDLDFNGTVERKEIMTLVLDCLTDTVAGQDEFEIHEHVREIVEMLMKKLDMSRTGTIRAHDFHQAVTRDSSLLQCLGRCLPDQDKIISFLSIFTDDINNYKTNYCLESVGTAGFQYDKMPRLKNKKTGVASEFVFPKERRRTKTYRDHYTLPKASKSESNSRCLTLPFTWLLASMHTITINLAANFNSILILYALYKIF</sequence>
<dbReference type="InterPro" id="IPR002048">
    <property type="entry name" value="EF_hand_dom"/>
</dbReference>
<organism evidence="6 7">
    <name type="scientific">Allacma fusca</name>
    <dbReference type="NCBI Taxonomy" id="39272"/>
    <lineage>
        <taxon>Eukaryota</taxon>
        <taxon>Metazoa</taxon>
        <taxon>Ecdysozoa</taxon>
        <taxon>Arthropoda</taxon>
        <taxon>Hexapoda</taxon>
        <taxon>Collembola</taxon>
        <taxon>Symphypleona</taxon>
        <taxon>Sminthuridae</taxon>
        <taxon>Allacma</taxon>
    </lineage>
</organism>
<dbReference type="PROSITE" id="PS00018">
    <property type="entry name" value="EF_HAND_1"/>
    <property type="match status" value="1"/>
</dbReference>
<keyword evidence="4" id="KW-0472">Membrane</keyword>
<dbReference type="PROSITE" id="PS50222">
    <property type="entry name" value="EF_HAND_2"/>
    <property type="match status" value="2"/>
</dbReference>
<keyword evidence="7" id="KW-1185">Reference proteome</keyword>
<dbReference type="Pfam" id="PF13499">
    <property type="entry name" value="EF-hand_7"/>
    <property type="match status" value="1"/>
</dbReference>
<feature type="domain" description="EF-hand" evidence="5">
    <location>
        <begin position="212"/>
        <end position="247"/>
    </location>
</feature>
<dbReference type="OrthoDB" id="191686at2759"/>
<dbReference type="CDD" id="cd00051">
    <property type="entry name" value="EFh"/>
    <property type="match status" value="1"/>
</dbReference>
<feature type="compositionally biased region" description="Polar residues" evidence="3">
    <location>
        <begin position="44"/>
        <end position="56"/>
    </location>
</feature>
<accession>A0A8J2PL27</accession>
<evidence type="ECO:0000313" key="6">
    <source>
        <dbReference type="EMBL" id="CAG7817619.1"/>
    </source>
</evidence>
<evidence type="ECO:0000256" key="1">
    <source>
        <dbReference type="ARBA" id="ARBA00022723"/>
    </source>
</evidence>
<dbReference type="PANTHER" id="PTHR23055">
    <property type="entry name" value="CALCIUM BINDING PROTEINS"/>
    <property type="match status" value="1"/>
</dbReference>
<evidence type="ECO:0000256" key="4">
    <source>
        <dbReference type="SAM" id="Phobius"/>
    </source>
</evidence>
<feature type="region of interest" description="Disordered" evidence="3">
    <location>
        <begin position="44"/>
        <end position="71"/>
    </location>
</feature>
<dbReference type="Proteomes" id="UP000708208">
    <property type="component" value="Unassembled WGS sequence"/>
</dbReference>
<evidence type="ECO:0000256" key="3">
    <source>
        <dbReference type="SAM" id="MobiDB-lite"/>
    </source>
</evidence>
<dbReference type="EMBL" id="CAJVCH010398678">
    <property type="protein sequence ID" value="CAG7817619.1"/>
    <property type="molecule type" value="Genomic_DNA"/>
</dbReference>
<dbReference type="GO" id="GO:0005509">
    <property type="term" value="F:calcium ion binding"/>
    <property type="evidence" value="ECO:0007669"/>
    <property type="project" value="InterPro"/>
</dbReference>